<dbReference type="Pfam" id="PF19979">
    <property type="entry name" value="DUF6415"/>
    <property type="match status" value="1"/>
</dbReference>
<protein>
    <submittedName>
        <fullName evidence="1">Uncharacterized protein</fullName>
    </submittedName>
</protein>
<name>A0A0D7CV80_9ACTN</name>
<reference evidence="1 2" key="1">
    <citation type="submission" date="2014-09" db="EMBL/GenBank/DDBJ databases">
        <title>Draft genome sequence of Streptomyces natalensis ATCC 27448, producer of the antifungal pimaricin.</title>
        <authorList>
            <person name="Mendes M.V."/>
            <person name="Beites T."/>
            <person name="Pires S."/>
            <person name="Santos C.L."/>
            <person name="Moradas-Ferreira P."/>
        </authorList>
    </citation>
    <scope>NUCLEOTIDE SEQUENCE [LARGE SCALE GENOMIC DNA]</scope>
    <source>
        <strain evidence="1 2">ATCC 27448</strain>
    </source>
</reference>
<evidence type="ECO:0000313" key="1">
    <source>
        <dbReference type="EMBL" id="KIZ19277.1"/>
    </source>
</evidence>
<dbReference type="PATRIC" id="fig|1240678.4.peg.367"/>
<dbReference type="InterPro" id="IPR046300">
    <property type="entry name" value="DUF6415"/>
</dbReference>
<evidence type="ECO:0000313" key="2">
    <source>
        <dbReference type="Proteomes" id="UP000032458"/>
    </source>
</evidence>
<gene>
    <name evidence="1" type="ORF">SNA_01720</name>
</gene>
<dbReference type="Proteomes" id="UP000032458">
    <property type="component" value="Unassembled WGS sequence"/>
</dbReference>
<dbReference type="AlphaFoldDB" id="A0A0D7CV80"/>
<sequence length="108" mass="11866">MDVNEVKAAIVRALPEQSALPPYAELCELREVLLGHIEVLKPLAAERINRLNHGTLAWYRKRAKLDSIPYEVCQGLGSGLQSAASHVRSLGYTLLFLVEKSGVLGRGE</sequence>
<comment type="caution">
    <text evidence="1">The sequence shown here is derived from an EMBL/GenBank/DDBJ whole genome shotgun (WGS) entry which is preliminary data.</text>
</comment>
<keyword evidence="2" id="KW-1185">Reference proteome</keyword>
<dbReference type="EMBL" id="JRKI01000003">
    <property type="protein sequence ID" value="KIZ19277.1"/>
    <property type="molecule type" value="Genomic_DNA"/>
</dbReference>
<organism evidence="1 2">
    <name type="scientific">Streptomyces natalensis ATCC 27448</name>
    <dbReference type="NCBI Taxonomy" id="1240678"/>
    <lineage>
        <taxon>Bacteria</taxon>
        <taxon>Bacillati</taxon>
        <taxon>Actinomycetota</taxon>
        <taxon>Actinomycetes</taxon>
        <taxon>Kitasatosporales</taxon>
        <taxon>Streptomycetaceae</taxon>
        <taxon>Streptomyces</taxon>
    </lineage>
</organism>
<proteinExistence type="predicted"/>
<accession>A0A0D7CV80</accession>